<proteinExistence type="predicted"/>
<evidence type="ECO:0000256" key="1">
    <source>
        <dbReference type="SAM" id="MobiDB-lite"/>
    </source>
</evidence>
<dbReference type="RefSeq" id="XP_043157574.1">
    <property type="nucleotide sequence ID" value="XM_043301639.1"/>
</dbReference>
<dbReference type="GeneID" id="67004335"/>
<dbReference type="EMBL" id="BHVY01000004">
    <property type="protein sequence ID" value="GIJ86828.1"/>
    <property type="molecule type" value="Genomic_DNA"/>
</dbReference>
<evidence type="ECO:0008006" key="4">
    <source>
        <dbReference type="Google" id="ProtNLM"/>
    </source>
</evidence>
<gene>
    <name evidence="2" type="ORF">Asppvi_005724</name>
</gene>
<comment type="caution">
    <text evidence="2">The sequence shown here is derived from an EMBL/GenBank/DDBJ whole genome shotgun (WGS) entry which is preliminary data.</text>
</comment>
<evidence type="ECO:0000313" key="3">
    <source>
        <dbReference type="Proteomes" id="UP001043456"/>
    </source>
</evidence>
<keyword evidence="3" id="KW-1185">Reference proteome</keyword>
<evidence type="ECO:0000313" key="2">
    <source>
        <dbReference type="EMBL" id="GIJ86828.1"/>
    </source>
</evidence>
<dbReference type="OrthoDB" id="4937900at2759"/>
<reference evidence="2 3" key="1">
    <citation type="submission" date="2018-10" db="EMBL/GenBank/DDBJ databases">
        <title>Pan-genome distribution and transcriptional activeness of fungal secondary metabolism genes in Aspergillus section Fumigati.</title>
        <authorList>
            <person name="Takahashi H."/>
            <person name="Umemura M."/>
            <person name="Ninomiya A."/>
            <person name="Kusuya Y."/>
            <person name="Urayama S."/>
            <person name="Shimizu M."/>
            <person name="Watanabe A."/>
            <person name="Kamei K."/>
            <person name="Yaguchi T."/>
            <person name="Hagiwara D."/>
        </authorList>
    </citation>
    <scope>NUCLEOTIDE SEQUENCE [LARGE SCALE GENOMIC DNA]</scope>
    <source>
        <strain evidence="2 3">IFM 55266</strain>
    </source>
</reference>
<accession>A0A9P3EV91</accession>
<sequence>MTIKVMQSSRISRKRTPSPPVSTDSSNLPPDFASLIQPDPPVNMLHAELLYHLSAETLPSLSMGGNNLILLHKEAMKYGLAAPYLMNELLALAAIHLSIIRETQNEFYRHHSTQLQNHALRMFYETDSDLNIKSQVPAFIFSSILGMHLICDTLVYRDHDFQAFLDRFIHYLRIHRGVRTVIGGNWNQMKETSLSPILNEAEARLQNYMREGLVCSRLHELIKASKLGPSITETYEQAIETLQSSFNASQSDAAVGNIHGALAWPIIVSLEYTNMLVHRRPEALVILAHYAVILHSCRDMWVFGDGGRFLIRSIDRYLGPQWAEWLSWPNHILDEPATPCLGGTS</sequence>
<protein>
    <recommendedName>
        <fullName evidence="4">C6 finger domain protein</fullName>
    </recommendedName>
</protein>
<dbReference type="Proteomes" id="UP001043456">
    <property type="component" value="Unassembled WGS sequence"/>
</dbReference>
<dbReference type="AlphaFoldDB" id="A0A9P3EV91"/>
<organism evidence="2 3">
    <name type="scientific">Aspergillus pseudoviridinutans</name>
    <dbReference type="NCBI Taxonomy" id="1517512"/>
    <lineage>
        <taxon>Eukaryota</taxon>
        <taxon>Fungi</taxon>
        <taxon>Dikarya</taxon>
        <taxon>Ascomycota</taxon>
        <taxon>Pezizomycotina</taxon>
        <taxon>Eurotiomycetes</taxon>
        <taxon>Eurotiomycetidae</taxon>
        <taxon>Eurotiales</taxon>
        <taxon>Aspergillaceae</taxon>
        <taxon>Aspergillus</taxon>
        <taxon>Aspergillus subgen. Fumigati</taxon>
    </lineage>
</organism>
<dbReference type="GO" id="GO:0001228">
    <property type="term" value="F:DNA-binding transcription activator activity, RNA polymerase II-specific"/>
    <property type="evidence" value="ECO:0007669"/>
    <property type="project" value="TreeGrafter"/>
</dbReference>
<feature type="region of interest" description="Disordered" evidence="1">
    <location>
        <begin position="1"/>
        <end position="29"/>
    </location>
</feature>
<dbReference type="PANTHER" id="PTHR47784:SF4">
    <property type="entry name" value="ZN(II)2CYS6 TRANSCRIPTION FACTOR (EUROFUNG)"/>
    <property type="match status" value="1"/>
</dbReference>
<dbReference type="PANTHER" id="PTHR47784">
    <property type="entry name" value="STEROL UPTAKE CONTROL PROTEIN 2"/>
    <property type="match status" value="1"/>
</dbReference>
<name>A0A9P3EV91_9EURO</name>
<feature type="compositionally biased region" description="Polar residues" evidence="1">
    <location>
        <begin position="1"/>
        <end position="10"/>
    </location>
</feature>
<dbReference type="InterPro" id="IPR053157">
    <property type="entry name" value="Sterol_Uptake_Regulator"/>
</dbReference>